<organism evidence="1">
    <name type="scientific">Eucalyptus grandis</name>
    <name type="common">Flooded gum</name>
    <dbReference type="NCBI Taxonomy" id="71139"/>
    <lineage>
        <taxon>Eukaryota</taxon>
        <taxon>Viridiplantae</taxon>
        <taxon>Streptophyta</taxon>
        <taxon>Embryophyta</taxon>
        <taxon>Tracheophyta</taxon>
        <taxon>Spermatophyta</taxon>
        <taxon>Magnoliopsida</taxon>
        <taxon>eudicotyledons</taxon>
        <taxon>Gunneridae</taxon>
        <taxon>Pentapetalae</taxon>
        <taxon>rosids</taxon>
        <taxon>malvids</taxon>
        <taxon>Myrtales</taxon>
        <taxon>Myrtaceae</taxon>
        <taxon>Myrtoideae</taxon>
        <taxon>Eucalypteae</taxon>
        <taxon>Eucalyptus</taxon>
    </lineage>
</organism>
<dbReference type="InParanoid" id="A0A058ZXE6"/>
<sequence length="79" mass="9288">MMIASLHLFCALRMLPNCIKNPRIRWFRCFWTSCLLVAEYSCPSAPLYKLIEAVQVQNFLANAKFKPHHRHQESLETHS</sequence>
<gene>
    <name evidence="1" type="ORF">EUGRSUZ_K000572</name>
</gene>
<proteinExistence type="predicted"/>
<dbReference type="Gramene" id="KCW46134">
    <property type="protein sequence ID" value="KCW46134"/>
    <property type="gene ID" value="EUGRSUZ_K000572"/>
</dbReference>
<dbReference type="AlphaFoldDB" id="A0A058ZXE6"/>
<name>A0A058ZXE6_EUCGR</name>
<accession>A0A058ZXE6</accession>
<evidence type="ECO:0000313" key="1">
    <source>
        <dbReference type="EMBL" id="KCW46134.1"/>
    </source>
</evidence>
<dbReference type="EMBL" id="KK198763">
    <property type="protein sequence ID" value="KCW46134.1"/>
    <property type="molecule type" value="Genomic_DNA"/>
</dbReference>
<protein>
    <submittedName>
        <fullName evidence="1">Uncharacterized protein</fullName>
    </submittedName>
</protein>
<reference evidence="1" key="1">
    <citation type="submission" date="2013-07" db="EMBL/GenBank/DDBJ databases">
        <title>The genome of Eucalyptus grandis.</title>
        <authorList>
            <person name="Schmutz J."/>
            <person name="Hayes R."/>
            <person name="Myburg A."/>
            <person name="Tuskan G."/>
            <person name="Grattapaglia D."/>
            <person name="Rokhsar D.S."/>
        </authorList>
    </citation>
    <scope>NUCLEOTIDE SEQUENCE</scope>
    <source>
        <tissue evidence="1">Leaf extractions</tissue>
    </source>
</reference>